<dbReference type="FunCoup" id="O01876">
    <property type="interactions" value="1511"/>
</dbReference>
<accession>O01876</accession>
<sequence>MLKLLITVGLAVGTVYSLTCYNGSKTLAFQSVGETTEECPESSYCYNMSTSAMVMVNFVKAGCSRWRCMLAKDTCIFTTFQMVPVSLCCCSYDRCNVGGNPVYSDNPKQIQNGGGNSGNWNSGGNNNGASGGSWGNGNANNNNNNNNGGSNNNGWGNNNDWSSNYNYGGSNAANEPKMTKQTVAGDDSWNKNKWTNKQVEDMFKKSIDDRGDEIQLEDDFKKIDKNYKTQSVPQESLRTLSARKEVEKIPFVAGKSSGVGAKTTASPTTGKSKEIQL</sequence>
<dbReference type="PeptideAtlas" id="O01876"/>
<dbReference type="EMBL" id="BX284601">
    <property type="protein sequence ID" value="CCD67326.1"/>
    <property type="molecule type" value="Genomic_DNA"/>
</dbReference>
<evidence type="ECO:0000256" key="2">
    <source>
        <dbReference type="SAM" id="SignalP"/>
    </source>
</evidence>
<evidence type="ECO:0000313" key="3">
    <source>
        <dbReference type="EMBL" id="CCD67326.1"/>
    </source>
</evidence>
<dbReference type="InParanoid" id="O01876"/>
<dbReference type="PANTHER" id="PTHR21749">
    <property type="entry name" value="PRION-LIKE- Q/N-RICH -DOMAIN-BEARING PROTEIN PROTEIN 24"/>
    <property type="match status" value="1"/>
</dbReference>
<dbReference type="GO" id="GO:0005739">
    <property type="term" value="C:mitochondrion"/>
    <property type="evidence" value="ECO:0007005"/>
    <property type="project" value="WormBase"/>
</dbReference>
<evidence type="ECO:0000313" key="4">
    <source>
        <dbReference type="Proteomes" id="UP000001940"/>
    </source>
</evidence>
<feature type="region of interest" description="Disordered" evidence="1">
    <location>
        <begin position="106"/>
        <end position="157"/>
    </location>
</feature>
<dbReference type="KEGG" id="cel:CELE_D1007.14"/>
<dbReference type="SMR" id="O01876"/>
<feature type="region of interest" description="Disordered" evidence="1">
    <location>
        <begin position="256"/>
        <end position="277"/>
    </location>
</feature>
<dbReference type="PANTHER" id="PTHR21749:SF4">
    <property type="entry name" value="PRION-LIKE-(Q_N-RICH)-DOMAIN-BEARING PROTEIN"/>
    <property type="match status" value="1"/>
</dbReference>
<dbReference type="DIP" id="DIP-27095N"/>
<feature type="signal peptide" evidence="2">
    <location>
        <begin position="1"/>
        <end position="17"/>
    </location>
</feature>
<keyword evidence="2" id="KW-0732">Signal</keyword>
<feature type="compositionally biased region" description="Gly residues" evidence="1">
    <location>
        <begin position="125"/>
        <end position="135"/>
    </location>
</feature>
<reference evidence="3 4" key="1">
    <citation type="journal article" date="1998" name="Science">
        <title>Genome sequence of the nematode C. elegans: a platform for investigating biology.</title>
        <authorList>
            <consortium name="The C. elegans sequencing consortium"/>
            <person name="Sulson J.E."/>
            <person name="Waterston R."/>
        </authorList>
    </citation>
    <scope>NUCLEOTIDE SEQUENCE [LARGE SCALE GENOMIC DNA]</scope>
    <source>
        <strain evidence="3 4">Bristol N2</strain>
    </source>
</reference>
<keyword evidence="3" id="KW-0034">Amyloid</keyword>
<evidence type="ECO:0007829" key="6">
    <source>
        <dbReference type="PeptideAtlas" id="O01876"/>
    </source>
</evidence>
<keyword evidence="4" id="KW-1185">Reference proteome</keyword>
<dbReference type="UCSC" id="D1007.14">
    <property type="organism name" value="c. elegans"/>
</dbReference>
<gene>
    <name evidence="3 5" type="primary">pqn-24</name>
    <name evidence="3" type="ORF">CELE_D1007.14</name>
    <name evidence="5" type="ORF">D1007.14</name>
</gene>
<dbReference type="Bgee" id="WBGene00004113">
    <property type="expression patterns" value="Expressed in larva and 4 other cell types or tissues"/>
</dbReference>
<feature type="chain" id="PRO_5004156694" evidence="2">
    <location>
        <begin position="18"/>
        <end position="277"/>
    </location>
</feature>
<dbReference type="InterPro" id="IPR045860">
    <property type="entry name" value="Snake_toxin-like_sf"/>
</dbReference>
<dbReference type="PaxDb" id="6239-D1007.14"/>
<dbReference type="GeneID" id="183891"/>
<dbReference type="AlphaFoldDB" id="O01876"/>
<dbReference type="PIR" id="T30918">
    <property type="entry name" value="T30918"/>
</dbReference>
<evidence type="ECO:0000313" key="5">
    <source>
        <dbReference type="WormBase" id="D1007.14"/>
    </source>
</evidence>
<feature type="compositionally biased region" description="Low complexity" evidence="1">
    <location>
        <begin position="136"/>
        <end position="157"/>
    </location>
</feature>
<dbReference type="HOGENOM" id="CLU_1116582_0_0_1"/>
<keyword evidence="3" id="KW-0640">Prion</keyword>
<name>O01876_CAEEL</name>
<dbReference type="eggNOG" id="ENOG502TH1Q">
    <property type="taxonomic scope" value="Eukaryota"/>
</dbReference>
<keyword evidence="6" id="KW-1267">Proteomics identification</keyword>
<dbReference type="WormBase" id="D1007.14">
    <property type="protein sequence ID" value="CE39094"/>
    <property type="gene ID" value="WBGene00004113"/>
    <property type="gene designation" value="pqn-24"/>
</dbReference>
<dbReference type="OrthoDB" id="5847782at2759"/>
<dbReference type="Proteomes" id="UP000001940">
    <property type="component" value="Chromosome I"/>
</dbReference>
<dbReference type="CTD" id="183891"/>
<evidence type="ECO:0000256" key="1">
    <source>
        <dbReference type="SAM" id="MobiDB-lite"/>
    </source>
</evidence>
<proteinExistence type="evidence at protein level"/>
<dbReference type="AGR" id="WB:WBGene00004113"/>
<dbReference type="OMA" id="WGNNNDW"/>
<dbReference type="STRING" id="6239.D1007.14.1"/>
<organism evidence="3 4">
    <name type="scientific">Caenorhabditis elegans</name>
    <dbReference type="NCBI Taxonomy" id="6239"/>
    <lineage>
        <taxon>Eukaryota</taxon>
        <taxon>Metazoa</taxon>
        <taxon>Ecdysozoa</taxon>
        <taxon>Nematoda</taxon>
        <taxon>Chromadorea</taxon>
        <taxon>Rhabditida</taxon>
        <taxon>Rhabditina</taxon>
        <taxon>Rhabditomorpha</taxon>
        <taxon>Rhabditoidea</taxon>
        <taxon>Rhabditidae</taxon>
        <taxon>Peloderinae</taxon>
        <taxon>Caenorhabditis</taxon>
    </lineage>
</organism>
<dbReference type="SUPFAM" id="SSF57302">
    <property type="entry name" value="Snake toxin-like"/>
    <property type="match status" value="1"/>
</dbReference>
<dbReference type="RefSeq" id="NP_491391.3">
    <property type="nucleotide sequence ID" value="NM_058990.8"/>
</dbReference>
<protein>
    <submittedName>
        <fullName evidence="3">Prion-like-(Q/N-rich)-domain-bearing protein</fullName>
    </submittedName>
</protein>